<gene>
    <name evidence="2" type="ORF">LCGC14_2020420</name>
</gene>
<dbReference type="CDD" id="cd10441">
    <property type="entry name" value="GIY-YIG_COG1833"/>
    <property type="match status" value="1"/>
</dbReference>
<evidence type="ECO:0000259" key="1">
    <source>
        <dbReference type="SMART" id="SM00465"/>
    </source>
</evidence>
<dbReference type="PANTHER" id="PTHR37460:SF1">
    <property type="entry name" value="ENDONUCLEASE III"/>
    <property type="match status" value="1"/>
</dbReference>
<accession>A0A0F9EXQ9</accession>
<sequence length="143" mass="16554">MKGAYFLVLYILNDIETSIGKLGIIYFKKGFYIYIGSAMAAYGSTTLENRIKRHISPSKNKKVHWHIDYLINSESSTVIQLYLIPSSQRLECIIVKELINKSDSYIGNFGSSDCLCQSHLLFFREWKGINSLSRFYKEKNYKS</sequence>
<name>A0A0F9EXQ9_9ZZZZ</name>
<comment type="caution">
    <text evidence="2">The sequence shown here is derived from an EMBL/GenBank/DDBJ whole genome shotgun (WGS) entry which is preliminary data.</text>
</comment>
<dbReference type="SMART" id="SM00465">
    <property type="entry name" value="GIYc"/>
    <property type="match status" value="1"/>
</dbReference>
<reference evidence="2" key="1">
    <citation type="journal article" date="2015" name="Nature">
        <title>Complex archaea that bridge the gap between prokaryotes and eukaryotes.</title>
        <authorList>
            <person name="Spang A."/>
            <person name="Saw J.H."/>
            <person name="Jorgensen S.L."/>
            <person name="Zaremba-Niedzwiedzka K."/>
            <person name="Martijn J."/>
            <person name="Lind A.E."/>
            <person name="van Eijk R."/>
            <person name="Schleper C."/>
            <person name="Guy L."/>
            <person name="Ettema T.J."/>
        </authorList>
    </citation>
    <scope>NUCLEOTIDE SEQUENCE</scope>
</reference>
<dbReference type="InterPro" id="IPR000305">
    <property type="entry name" value="GIY-YIG_endonuc"/>
</dbReference>
<organism evidence="2">
    <name type="scientific">marine sediment metagenome</name>
    <dbReference type="NCBI Taxonomy" id="412755"/>
    <lineage>
        <taxon>unclassified sequences</taxon>
        <taxon>metagenomes</taxon>
        <taxon>ecological metagenomes</taxon>
    </lineage>
</organism>
<proteinExistence type="predicted"/>
<feature type="non-terminal residue" evidence="2">
    <location>
        <position position="1"/>
    </location>
</feature>
<evidence type="ECO:0000313" key="2">
    <source>
        <dbReference type="EMBL" id="KKL78878.1"/>
    </source>
</evidence>
<dbReference type="EMBL" id="LAZR01023328">
    <property type="protein sequence ID" value="KKL78878.1"/>
    <property type="molecule type" value="Genomic_DNA"/>
</dbReference>
<dbReference type="AlphaFoldDB" id="A0A0F9EXQ9"/>
<dbReference type="Pfam" id="PF01986">
    <property type="entry name" value="DUF123"/>
    <property type="match status" value="1"/>
</dbReference>
<protein>
    <recommendedName>
        <fullName evidence="1">GIY-YIG domain-containing protein</fullName>
    </recommendedName>
</protein>
<dbReference type="InterPro" id="IPR002837">
    <property type="entry name" value="DUF123"/>
</dbReference>
<feature type="domain" description="GIY-YIG" evidence="1">
    <location>
        <begin position="19"/>
        <end position="124"/>
    </location>
</feature>
<dbReference type="PANTHER" id="PTHR37460">
    <property type="entry name" value="ENDONUCLEASE III"/>
    <property type="match status" value="1"/>
</dbReference>